<dbReference type="InterPro" id="IPR036680">
    <property type="entry name" value="SPOR-like_sf"/>
</dbReference>
<dbReference type="GO" id="GO:0009279">
    <property type="term" value="C:cell outer membrane"/>
    <property type="evidence" value="ECO:0007669"/>
    <property type="project" value="TreeGrafter"/>
</dbReference>
<feature type="domain" description="SPOR" evidence="7">
    <location>
        <begin position="198"/>
        <end position="277"/>
    </location>
</feature>
<evidence type="ECO:0000313" key="9">
    <source>
        <dbReference type="Proteomes" id="UP000094291"/>
    </source>
</evidence>
<dbReference type="GO" id="GO:0008932">
    <property type="term" value="F:lytic endotransglycosylase activity"/>
    <property type="evidence" value="ECO:0007669"/>
    <property type="project" value="UniProtKB-UniRule"/>
</dbReference>
<dbReference type="Pfam" id="PF03330">
    <property type="entry name" value="DPBB_1"/>
    <property type="match status" value="1"/>
</dbReference>
<protein>
    <recommendedName>
        <fullName evidence="4">Endolytic peptidoglycan transglycosylase RlpA</fullName>
        <ecNumber evidence="4">4.2.2.-</ecNumber>
    </recommendedName>
</protein>
<dbReference type="AlphaFoldDB" id="A0A1E2VAF4"/>
<keyword evidence="2 4" id="KW-0456">Lyase</keyword>
<dbReference type="PANTHER" id="PTHR34183">
    <property type="entry name" value="ENDOLYTIC PEPTIDOGLYCAN TRANSGLYCOSYLASE RLPA"/>
    <property type="match status" value="1"/>
</dbReference>
<keyword evidence="1" id="KW-0732">Signal</keyword>
<evidence type="ECO:0000256" key="4">
    <source>
        <dbReference type="HAMAP-Rule" id="MF_02071"/>
    </source>
</evidence>
<dbReference type="PROSITE" id="PS51724">
    <property type="entry name" value="SPOR"/>
    <property type="match status" value="1"/>
</dbReference>
<evidence type="ECO:0000256" key="6">
    <source>
        <dbReference type="SAM" id="MobiDB-lite"/>
    </source>
</evidence>
<evidence type="ECO:0000256" key="2">
    <source>
        <dbReference type="ARBA" id="ARBA00023239"/>
    </source>
</evidence>
<dbReference type="SUPFAM" id="SSF50685">
    <property type="entry name" value="Barwin-like endoglucanases"/>
    <property type="match status" value="1"/>
</dbReference>
<dbReference type="EMBL" id="MDTQ01000001">
    <property type="protein sequence ID" value="ODC03954.1"/>
    <property type="molecule type" value="Genomic_DNA"/>
</dbReference>
<comment type="caution">
    <text evidence="8">The sequence shown here is derived from an EMBL/GenBank/DDBJ whole genome shotgun (WGS) entry which is preliminary data.</text>
</comment>
<evidence type="ECO:0000256" key="1">
    <source>
        <dbReference type="ARBA" id="ARBA00022729"/>
    </source>
</evidence>
<sequence>MGGLCLLSVLLSGCAGIGGDGVFGSVDQTGGGRYSQRYDAHPDDPPDVSGVPNAVPRVESPSRYGNPRRYTVRGQSYAVMSSSRGYAAEGLASWYGTKFHGHKTSNGEVYDMYKMTAAHKTLPLPTYLKVTNLDNGRTAIVRVNDRGPFHGNRLIDLSYAAASKLGYLHKGTAHVRIEAIDPQRWLEARRREQRQASANEHQPVYLQVASLSNAQAAQRLKTRMQRMLNLPVKVMPSYGVKTWYRVRIGPLKDTESIERASQAIADTELGDPLVVRSDS</sequence>
<feature type="region of interest" description="Disordered" evidence="6">
    <location>
        <begin position="33"/>
        <end position="66"/>
    </location>
</feature>
<comment type="function">
    <text evidence="4">Lytic transglycosylase with a strong preference for naked glycan strands that lack stem peptides.</text>
</comment>
<dbReference type="GO" id="GO:0071555">
    <property type="term" value="P:cell wall organization"/>
    <property type="evidence" value="ECO:0007669"/>
    <property type="project" value="UniProtKB-KW"/>
</dbReference>
<dbReference type="Proteomes" id="UP000094291">
    <property type="component" value="Unassembled WGS sequence"/>
</dbReference>
<evidence type="ECO:0000256" key="3">
    <source>
        <dbReference type="ARBA" id="ARBA00023316"/>
    </source>
</evidence>
<dbReference type="CDD" id="cd22268">
    <property type="entry name" value="DPBB_RlpA-like"/>
    <property type="match status" value="1"/>
</dbReference>
<organism evidence="8 9">
    <name type="scientific">Terasakiispira papahanaumokuakeensis</name>
    <dbReference type="NCBI Taxonomy" id="197479"/>
    <lineage>
        <taxon>Bacteria</taxon>
        <taxon>Pseudomonadati</taxon>
        <taxon>Pseudomonadota</taxon>
        <taxon>Gammaproteobacteria</taxon>
        <taxon>Oceanospirillales</taxon>
        <taxon>Terasakiispira</taxon>
    </lineage>
</organism>
<gene>
    <name evidence="4" type="primary">rlpA</name>
    <name evidence="8" type="ORF">BFW38_10785</name>
</gene>
<accession>A0A1E2VAF4</accession>
<dbReference type="SUPFAM" id="SSF110997">
    <property type="entry name" value="Sporulation related repeat"/>
    <property type="match status" value="1"/>
</dbReference>
<keyword evidence="3 4" id="KW-0961">Cell wall biogenesis/degradation</keyword>
<dbReference type="Gene3D" id="3.30.70.1070">
    <property type="entry name" value="Sporulation related repeat"/>
    <property type="match status" value="1"/>
</dbReference>
<dbReference type="EC" id="4.2.2.-" evidence="4"/>
<dbReference type="GO" id="GO:0042834">
    <property type="term" value="F:peptidoglycan binding"/>
    <property type="evidence" value="ECO:0007669"/>
    <property type="project" value="InterPro"/>
</dbReference>
<dbReference type="InterPro" id="IPR012997">
    <property type="entry name" value="RplA"/>
</dbReference>
<proteinExistence type="inferred from homology"/>
<reference evidence="8 9" key="1">
    <citation type="submission" date="2016-08" db="EMBL/GenBank/DDBJ databases">
        <authorList>
            <person name="Seilhamer J.J."/>
        </authorList>
    </citation>
    <scope>NUCLEOTIDE SEQUENCE [LARGE SCALE GENOMIC DNA]</scope>
    <source>
        <strain evidence="8 9">PH27A</strain>
    </source>
</reference>
<dbReference type="PANTHER" id="PTHR34183:SF1">
    <property type="entry name" value="ENDOLYTIC PEPTIDOGLYCAN TRANSGLYCOSYLASE RLPA"/>
    <property type="match status" value="1"/>
</dbReference>
<dbReference type="HAMAP" id="MF_02071">
    <property type="entry name" value="RlpA"/>
    <property type="match status" value="1"/>
</dbReference>
<evidence type="ECO:0000259" key="7">
    <source>
        <dbReference type="PROSITE" id="PS51724"/>
    </source>
</evidence>
<dbReference type="GO" id="GO:0000270">
    <property type="term" value="P:peptidoglycan metabolic process"/>
    <property type="evidence" value="ECO:0007669"/>
    <property type="project" value="UniProtKB-UniRule"/>
</dbReference>
<evidence type="ECO:0000256" key="5">
    <source>
        <dbReference type="RuleBase" id="RU003495"/>
    </source>
</evidence>
<dbReference type="FunFam" id="2.40.40.10:FF:000003">
    <property type="entry name" value="Endolytic peptidoglycan transglycosylase RlpA"/>
    <property type="match status" value="1"/>
</dbReference>
<name>A0A1E2VAF4_9GAMM</name>
<keyword evidence="9" id="KW-1185">Reference proteome</keyword>
<comment type="similarity">
    <text evidence="4 5">Belongs to the RlpA family.</text>
</comment>
<dbReference type="InterPro" id="IPR009009">
    <property type="entry name" value="RlpA-like_DPBB"/>
</dbReference>
<dbReference type="InterPro" id="IPR007730">
    <property type="entry name" value="SPOR-like_dom"/>
</dbReference>
<dbReference type="NCBIfam" id="TIGR00413">
    <property type="entry name" value="rlpA"/>
    <property type="match status" value="1"/>
</dbReference>
<dbReference type="STRING" id="197479.BFW38_10785"/>
<dbReference type="InterPro" id="IPR036908">
    <property type="entry name" value="RlpA-like_sf"/>
</dbReference>
<dbReference type="InterPro" id="IPR034718">
    <property type="entry name" value="RlpA"/>
</dbReference>
<evidence type="ECO:0000313" key="8">
    <source>
        <dbReference type="EMBL" id="ODC03954.1"/>
    </source>
</evidence>
<dbReference type="Gene3D" id="2.40.40.10">
    <property type="entry name" value="RlpA-like domain"/>
    <property type="match status" value="1"/>
</dbReference>
<dbReference type="Pfam" id="PF05036">
    <property type="entry name" value="SPOR"/>
    <property type="match status" value="1"/>
</dbReference>